<dbReference type="EMBL" id="JOTN01000002">
    <property type="protein sequence ID" value="KEK21119.1"/>
    <property type="molecule type" value="Genomic_DNA"/>
</dbReference>
<evidence type="ECO:0000313" key="2">
    <source>
        <dbReference type="Proteomes" id="UP000027822"/>
    </source>
</evidence>
<evidence type="ECO:0000313" key="1">
    <source>
        <dbReference type="EMBL" id="KEK21119.1"/>
    </source>
</evidence>
<sequence>MDEKLIQKMLKKSFRQYQCAPSSEEDYHMLITRIQEILLTTANIDVHEAIEDIVYEYVTQT</sequence>
<dbReference type="Proteomes" id="UP000027822">
    <property type="component" value="Unassembled WGS sequence"/>
</dbReference>
<proteinExistence type="predicted"/>
<dbReference type="InterPro" id="IPR025546">
    <property type="entry name" value="YqzH"/>
</dbReference>
<organism evidence="1 2">
    <name type="scientific">Bacillus manliponensis</name>
    <dbReference type="NCBI Taxonomy" id="574376"/>
    <lineage>
        <taxon>Bacteria</taxon>
        <taxon>Bacillati</taxon>
        <taxon>Bacillota</taxon>
        <taxon>Bacilli</taxon>
        <taxon>Bacillales</taxon>
        <taxon>Bacillaceae</taxon>
        <taxon>Bacillus</taxon>
        <taxon>Bacillus cereus group</taxon>
    </lineage>
</organism>
<gene>
    <name evidence="1" type="ORF">BAMA_10030</name>
</gene>
<accession>A0A073K1C7</accession>
<protein>
    <recommendedName>
        <fullName evidence="3">YqzH-like protein</fullName>
    </recommendedName>
</protein>
<dbReference type="AlphaFoldDB" id="A0A073K1C7"/>
<keyword evidence="2" id="KW-1185">Reference proteome</keyword>
<reference evidence="1 2" key="1">
    <citation type="submission" date="2014-06" db="EMBL/GenBank/DDBJ databases">
        <title>Draft genome sequence of Bacillus manliponensis JCM 15802 (MCCC 1A00708).</title>
        <authorList>
            <person name="Lai Q."/>
            <person name="Liu Y."/>
            <person name="Shao Z."/>
        </authorList>
    </citation>
    <scope>NUCLEOTIDE SEQUENCE [LARGE SCALE GENOMIC DNA]</scope>
    <source>
        <strain evidence="1 2">JCM 15802</strain>
    </source>
</reference>
<name>A0A073K1C7_9BACI</name>
<evidence type="ECO:0008006" key="3">
    <source>
        <dbReference type="Google" id="ProtNLM"/>
    </source>
</evidence>
<dbReference type="OrthoDB" id="2937597at2"/>
<dbReference type="Pfam" id="PF14164">
    <property type="entry name" value="YqzH"/>
    <property type="match status" value="1"/>
</dbReference>
<comment type="caution">
    <text evidence="1">The sequence shown here is derived from an EMBL/GenBank/DDBJ whole genome shotgun (WGS) entry which is preliminary data.</text>
</comment>
<dbReference type="RefSeq" id="WP_034636090.1">
    <property type="nucleotide sequence ID" value="NZ_CBCSJC010000001.1"/>
</dbReference>